<evidence type="ECO:0000313" key="3">
    <source>
        <dbReference type="EMBL" id="KAJ8866586.1"/>
    </source>
</evidence>
<evidence type="ECO:0000313" key="4">
    <source>
        <dbReference type="Proteomes" id="UP001159363"/>
    </source>
</evidence>
<feature type="region of interest" description="Disordered" evidence="1">
    <location>
        <begin position="455"/>
        <end position="477"/>
    </location>
</feature>
<comment type="caution">
    <text evidence="3">The sequence shown here is derived from an EMBL/GenBank/DDBJ whole genome shotgun (WGS) entry which is preliminary data.</text>
</comment>
<reference evidence="3 4" key="1">
    <citation type="submission" date="2023-02" db="EMBL/GenBank/DDBJ databases">
        <title>LHISI_Scaffold_Assembly.</title>
        <authorList>
            <person name="Stuart O.P."/>
            <person name="Cleave R."/>
            <person name="Magrath M.J.L."/>
            <person name="Mikheyev A.S."/>
        </authorList>
    </citation>
    <scope>NUCLEOTIDE SEQUENCE [LARGE SCALE GENOMIC DNA]</scope>
    <source>
        <strain evidence="3">Daus_M_001</strain>
        <tissue evidence="3">Leg muscle</tissue>
    </source>
</reference>
<proteinExistence type="predicted"/>
<feature type="region of interest" description="Disordered" evidence="1">
    <location>
        <begin position="118"/>
        <end position="145"/>
    </location>
</feature>
<protein>
    <submittedName>
        <fullName evidence="3">Uncharacterized protein</fullName>
    </submittedName>
</protein>
<dbReference type="EMBL" id="JARBHB010000016">
    <property type="protein sequence ID" value="KAJ8866586.1"/>
    <property type="molecule type" value="Genomic_DNA"/>
</dbReference>
<gene>
    <name evidence="3" type="ORF">PR048_032445</name>
</gene>
<keyword evidence="2" id="KW-1133">Transmembrane helix</keyword>
<feature type="transmembrane region" description="Helical" evidence="2">
    <location>
        <begin position="621"/>
        <end position="642"/>
    </location>
</feature>
<organism evidence="3 4">
    <name type="scientific">Dryococelus australis</name>
    <dbReference type="NCBI Taxonomy" id="614101"/>
    <lineage>
        <taxon>Eukaryota</taxon>
        <taxon>Metazoa</taxon>
        <taxon>Ecdysozoa</taxon>
        <taxon>Arthropoda</taxon>
        <taxon>Hexapoda</taxon>
        <taxon>Insecta</taxon>
        <taxon>Pterygota</taxon>
        <taxon>Neoptera</taxon>
        <taxon>Polyneoptera</taxon>
        <taxon>Phasmatodea</taxon>
        <taxon>Verophasmatodea</taxon>
        <taxon>Anareolatae</taxon>
        <taxon>Phasmatidae</taxon>
        <taxon>Eurycanthinae</taxon>
        <taxon>Dryococelus</taxon>
    </lineage>
</organism>
<evidence type="ECO:0000256" key="1">
    <source>
        <dbReference type="SAM" id="MobiDB-lite"/>
    </source>
</evidence>
<keyword evidence="4" id="KW-1185">Reference proteome</keyword>
<keyword evidence="2" id="KW-0472">Membrane</keyword>
<name>A0ABQ9G275_9NEOP</name>
<evidence type="ECO:0000256" key="2">
    <source>
        <dbReference type="SAM" id="Phobius"/>
    </source>
</evidence>
<accession>A0ABQ9G275</accession>
<dbReference type="Proteomes" id="UP001159363">
    <property type="component" value="Chromosome 15"/>
</dbReference>
<sequence>MNLRNPHFSTHQESRFVPELSRVNPNEGESAFAHACMAGSEASLELGMGQISPGKTEHPLMGFSAQKNPNSLDQRFINIQHTAALEYRGGGTGHPREDPSGTIPTCENPGATLPGIEPGSPMWEAGVLTTTPPRPLKRRRGERKGSSSEIVKWNHVIWDSPGLSLWTRCRRLGPWLALPTVKSPMVSSGPRGPVRTSHPTTFDLMLGKFDCGLDTGSLLHDGAFHINLLIDCHHGQNSLSCSTRPHGKKLQERWVLTNGSDSLQDVKRLVRSPPTMANRLQSPAGSQDFLMCESCRTMPLVGGFSRGSPVSPALSFRRCSILTSITLIDSQDLAVKISPNLFLKKKPSIYLNFRTELLHGATVYLPTTCSFSELSLYVRYAWAVCCFRTNRRSKTITSRRPRAFQKVIRAAGMPSLLEGNHSAASIEKGPEGEGKKVSRLAGLFARVRARTHSPPFVRTTPISPSPPPTPEHHPDASNTVRVDWFRESANHPSSSARDESGRRGERFRLTLWPYIVKGIPSNVVGFIVKQLCKLWAAVDERLDCSPPNKANRVQSPAGSLRIFACGNRAERCRWSTSFLGVLPRFPPPLHYRGAPFSPVFAPISSQYLVVKSCPNVFTHFLLTYTFYILLIHGVFGFSEALIKFYF</sequence>
<keyword evidence="2" id="KW-0812">Transmembrane</keyword>